<organism evidence="1 2">
    <name type="scientific">Mycena maculata</name>
    <dbReference type="NCBI Taxonomy" id="230809"/>
    <lineage>
        <taxon>Eukaryota</taxon>
        <taxon>Fungi</taxon>
        <taxon>Dikarya</taxon>
        <taxon>Basidiomycota</taxon>
        <taxon>Agaricomycotina</taxon>
        <taxon>Agaricomycetes</taxon>
        <taxon>Agaricomycetidae</taxon>
        <taxon>Agaricales</taxon>
        <taxon>Marasmiineae</taxon>
        <taxon>Mycenaceae</taxon>
        <taxon>Mycena</taxon>
    </lineage>
</organism>
<reference evidence="1" key="1">
    <citation type="submission" date="2023-03" db="EMBL/GenBank/DDBJ databases">
        <title>Massive genome expansion in bonnet fungi (Mycena s.s.) driven by repeated elements and novel gene families across ecological guilds.</title>
        <authorList>
            <consortium name="Lawrence Berkeley National Laboratory"/>
            <person name="Harder C.B."/>
            <person name="Miyauchi S."/>
            <person name="Viragh M."/>
            <person name="Kuo A."/>
            <person name="Thoen E."/>
            <person name="Andreopoulos B."/>
            <person name="Lu D."/>
            <person name="Skrede I."/>
            <person name="Drula E."/>
            <person name="Henrissat B."/>
            <person name="Morin E."/>
            <person name="Kohler A."/>
            <person name="Barry K."/>
            <person name="LaButti K."/>
            <person name="Morin E."/>
            <person name="Salamov A."/>
            <person name="Lipzen A."/>
            <person name="Mereny Z."/>
            <person name="Hegedus B."/>
            <person name="Baldrian P."/>
            <person name="Stursova M."/>
            <person name="Weitz H."/>
            <person name="Taylor A."/>
            <person name="Grigoriev I.V."/>
            <person name="Nagy L.G."/>
            <person name="Martin F."/>
            <person name="Kauserud H."/>
        </authorList>
    </citation>
    <scope>NUCLEOTIDE SEQUENCE</scope>
    <source>
        <strain evidence="1">CBHHK188m</strain>
    </source>
</reference>
<dbReference type="Proteomes" id="UP001215280">
    <property type="component" value="Unassembled WGS sequence"/>
</dbReference>
<accession>A0AAD7HKL1</accession>
<name>A0AAD7HKL1_9AGAR</name>
<protein>
    <submittedName>
        <fullName evidence="1">Uncharacterized protein</fullName>
    </submittedName>
</protein>
<evidence type="ECO:0000313" key="2">
    <source>
        <dbReference type="Proteomes" id="UP001215280"/>
    </source>
</evidence>
<comment type="caution">
    <text evidence="1">The sequence shown here is derived from an EMBL/GenBank/DDBJ whole genome shotgun (WGS) entry which is preliminary data.</text>
</comment>
<dbReference type="EMBL" id="JARJLG010000253">
    <property type="protein sequence ID" value="KAJ7722879.1"/>
    <property type="molecule type" value="Genomic_DNA"/>
</dbReference>
<keyword evidence="2" id="KW-1185">Reference proteome</keyword>
<proteinExistence type="predicted"/>
<evidence type="ECO:0000313" key="1">
    <source>
        <dbReference type="EMBL" id="KAJ7722879.1"/>
    </source>
</evidence>
<sequence>MTNLLVILLDRFGVAEETQGANMMAVVILASDRHPPGIRQASVGHVSGMWQRNQDHPEEHLITRFHFWVLYLMNGTIKSEIFGSNSGALRMSEEIANQQLPAMRWEPQKTYKGAGWREERMFLPHSPAVRKEEWSGVFLRAARLLGERAAGQE</sequence>
<gene>
    <name evidence="1" type="ORF">DFH07DRAFT_1006255</name>
</gene>
<dbReference type="AlphaFoldDB" id="A0AAD7HKL1"/>